<dbReference type="Gene3D" id="1.10.287.990">
    <property type="entry name" value="Fe,Mn superoxide dismutase (SOD) domain"/>
    <property type="match status" value="1"/>
</dbReference>
<dbReference type="PANTHER" id="PTHR42769:SF3">
    <property type="entry name" value="SUPEROXIDE DISMUTASE [FE] 2, CHLOROPLASTIC"/>
    <property type="match status" value="1"/>
</dbReference>
<evidence type="ECO:0000256" key="2">
    <source>
        <dbReference type="ARBA" id="ARBA00022723"/>
    </source>
</evidence>
<evidence type="ECO:0000259" key="9">
    <source>
        <dbReference type="Pfam" id="PF02777"/>
    </source>
</evidence>
<organism evidence="10 11">
    <name type="scientific">Parashewanella spongiae</name>
    <dbReference type="NCBI Taxonomy" id="342950"/>
    <lineage>
        <taxon>Bacteria</taxon>
        <taxon>Pseudomonadati</taxon>
        <taxon>Pseudomonadota</taxon>
        <taxon>Gammaproteobacteria</taxon>
        <taxon>Alteromonadales</taxon>
        <taxon>Shewanellaceae</taxon>
        <taxon>Parashewanella</taxon>
    </lineage>
</organism>
<comment type="similarity">
    <text evidence="1 7">Belongs to the iron/manganese superoxide dismutase family.</text>
</comment>
<dbReference type="Pfam" id="PF02777">
    <property type="entry name" value="Sod_Fe_C"/>
    <property type="match status" value="1"/>
</dbReference>
<feature type="domain" description="Manganese/iron superoxide dismutase C-terminal" evidence="9">
    <location>
        <begin position="89"/>
        <end position="191"/>
    </location>
</feature>
<dbReference type="Gene3D" id="3.55.40.20">
    <property type="entry name" value="Iron/manganese superoxide dismutase, C-terminal domain"/>
    <property type="match status" value="1"/>
</dbReference>
<dbReference type="PRINTS" id="PR01703">
    <property type="entry name" value="MNSODISMTASE"/>
</dbReference>
<keyword evidence="3 7" id="KW-0560">Oxidoreductase</keyword>
<dbReference type="Proteomes" id="UP000273022">
    <property type="component" value="Unassembled WGS sequence"/>
</dbReference>
<dbReference type="InterPro" id="IPR036314">
    <property type="entry name" value="SOD_C_sf"/>
</dbReference>
<feature type="binding site" evidence="6">
    <location>
        <position position="162"/>
    </location>
    <ligand>
        <name>Mn(2+)</name>
        <dbReference type="ChEBI" id="CHEBI:29035"/>
    </ligand>
</feature>
<name>A0A3A6UAX3_9GAMM</name>
<dbReference type="RefSeq" id="WP_121852417.1">
    <property type="nucleotide sequence ID" value="NZ_CP037952.1"/>
</dbReference>
<dbReference type="PROSITE" id="PS00088">
    <property type="entry name" value="SOD_MN"/>
    <property type="match status" value="1"/>
</dbReference>
<dbReference type="SUPFAM" id="SSF46609">
    <property type="entry name" value="Fe,Mn superoxide dismutase (SOD), N-terminal domain"/>
    <property type="match status" value="1"/>
</dbReference>
<comment type="function">
    <text evidence="7">Destroys radicals which are normally produced within the cells and which are toxic to biological systems.</text>
</comment>
<dbReference type="NCBIfam" id="NF007832">
    <property type="entry name" value="PRK10543.1"/>
    <property type="match status" value="1"/>
</dbReference>
<dbReference type="InterPro" id="IPR001189">
    <property type="entry name" value="Mn/Fe_SOD"/>
</dbReference>
<dbReference type="GO" id="GO:0005737">
    <property type="term" value="C:cytoplasm"/>
    <property type="evidence" value="ECO:0007669"/>
    <property type="project" value="UniProtKB-ARBA"/>
</dbReference>
<evidence type="ECO:0000256" key="3">
    <source>
        <dbReference type="ARBA" id="ARBA00023002"/>
    </source>
</evidence>
<evidence type="ECO:0000256" key="1">
    <source>
        <dbReference type="ARBA" id="ARBA00008714"/>
    </source>
</evidence>
<evidence type="ECO:0000256" key="5">
    <source>
        <dbReference type="ARBA" id="ARBA00049204"/>
    </source>
</evidence>
<evidence type="ECO:0000256" key="7">
    <source>
        <dbReference type="RuleBase" id="RU000414"/>
    </source>
</evidence>
<dbReference type="FunFam" id="1.10.287.990:FF:000002">
    <property type="entry name" value="Superoxide dismutase"/>
    <property type="match status" value="1"/>
</dbReference>
<dbReference type="AlphaFoldDB" id="A0A3A6UAX3"/>
<dbReference type="InterPro" id="IPR019832">
    <property type="entry name" value="Mn/Fe_SOD_C"/>
</dbReference>
<evidence type="ECO:0000259" key="8">
    <source>
        <dbReference type="Pfam" id="PF00081"/>
    </source>
</evidence>
<accession>A0A3A6UAX3</accession>
<dbReference type="Pfam" id="PF00081">
    <property type="entry name" value="Sod_Fe_N"/>
    <property type="match status" value="1"/>
</dbReference>
<gene>
    <name evidence="10" type="ORF">D5R81_04275</name>
</gene>
<evidence type="ECO:0000313" key="10">
    <source>
        <dbReference type="EMBL" id="RJY18716.1"/>
    </source>
</evidence>
<reference evidence="10 11" key="1">
    <citation type="submission" date="2018-09" db="EMBL/GenBank/DDBJ databases">
        <title>Phylogeny of the Shewanellaceae, and recommendation for two new genera, Pseudoshewanella and Parashewanella.</title>
        <authorList>
            <person name="Wang G."/>
        </authorList>
    </citation>
    <scope>NUCLEOTIDE SEQUENCE [LARGE SCALE GENOMIC DNA]</scope>
    <source>
        <strain evidence="10 11">KCTC 22492</strain>
    </source>
</reference>
<dbReference type="InterPro" id="IPR036324">
    <property type="entry name" value="Mn/Fe_SOD_N_sf"/>
</dbReference>
<dbReference type="PIRSF" id="PIRSF000349">
    <property type="entry name" value="SODismutase"/>
    <property type="match status" value="1"/>
</dbReference>
<dbReference type="InterPro" id="IPR019831">
    <property type="entry name" value="Mn/Fe_SOD_N"/>
</dbReference>
<keyword evidence="11" id="KW-1185">Reference proteome</keyword>
<dbReference type="PANTHER" id="PTHR42769">
    <property type="entry name" value="SUPEROXIDE DISMUTASE"/>
    <property type="match status" value="1"/>
</dbReference>
<feature type="binding site" evidence="6">
    <location>
        <position position="158"/>
    </location>
    <ligand>
        <name>Mn(2+)</name>
        <dbReference type="ChEBI" id="CHEBI:29035"/>
    </ligand>
</feature>
<dbReference type="SUPFAM" id="SSF54719">
    <property type="entry name" value="Fe,Mn superoxide dismutase (SOD), C-terminal domain"/>
    <property type="match status" value="1"/>
</dbReference>
<keyword evidence="2 6" id="KW-0479">Metal-binding</keyword>
<sequence>MAFELPALPYAKNALEPHISQETIEYHYGKHHNTYVVKLNGLVEGTDLANKSLEEIVKTSSGGIFNNAAQIWNHTFYWNCLAPNAGGEPTGAIADAINASFGSFENFKTEFTNSAINNFGSSWTWLVKKSDGSLAIVNTSNAATPLTDESVTTLMTVDLWEHAYYIDYRNVRPDYMNNFWQLVNWNFVNQNFAG</sequence>
<evidence type="ECO:0000256" key="4">
    <source>
        <dbReference type="ARBA" id="ARBA00023004"/>
    </source>
</evidence>
<feature type="binding site" evidence="6">
    <location>
        <position position="74"/>
    </location>
    <ligand>
        <name>Mn(2+)</name>
        <dbReference type="ChEBI" id="CHEBI:29035"/>
    </ligand>
</feature>
<evidence type="ECO:0000256" key="6">
    <source>
        <dbReference type="PIRSR" id="PIRSR000349-1"/>
    </source>
</evidence>
<evidence type="ECO:0000313" key="11">
    <source>
        <dbReference type="Proteomes" id="UP000273022"/>
    </source>
</evidence>
<dbReference type="OrthoDB" id="9803125at2"/>
<dbReference type="GO" id="GO:0004784">
    <property type="term" value="F:superoxide dismutase activity"/>
    <property type="evidence" value="ECO:0007669"/>
    <property type="project" value="UniProtKB-EC"/>
</dbReference>
<comment type="caution">
    <text evidence="10">The sequence shown here is derived from an EMBL/GenBank/DDBJ whole genome shotgun (WGS) entry which is preliminary data.</text>
</comment>
<dbReference type="EMBL" id="QYYH01000017">
    <property type="protein sequence ID" value="RJY18716.1"/>
    <property type="molecule type" value="Genomic_DNA"/>
</dbReference>
<dbReference type="FunFam" id="3.55.40.20:FF:000001">
    <property type="entry name" value="Superoxide dismutase"/>
    <property type="match status" value="1"/>
</dbReference>
<feature type="domain" description="Manganese/iron superoxide dismutase N-terminal" evidence="8">
    <location>
        <begin position="3"/>
        <end position="82"/>
    </location>
</feature>
<keyword evidence="4" id="KW-0408">Iron</keyword>
<proteinExistence type="inferred from homology"/>
<dbReference type="GO" id="GO:0046914">
    <property type="term" value="F:transition metal ion binding"/>
    <property type="evidence" value="ECO:0007669"/>
    <property type="project" value="UniProtKB-ARBA"/>
</dbReference>
<dbReference type="InterPro" id="IPR019833">
    <property type="entry name" value="Mn/Fe_SOD_BS"/>
</dbReference>
<comment type="catalytic activity">
    <reaction evidence="5 7">
        <text>2 superoxide + 2 H(+) = H2O2 + O2</text>
        <dbReference type="Rhea" id="RHEA:20696"/>
        <dbReference type="ChEBI" id="CHEBI:15378"/>
        <dbReference type="ChEBI" id="CHEBI:15379"/>
        <dbReference type="ChEBI" id="CHEBI:16240"/>
        <dbReference type="ChEBI" id="CHEBI:18421"/>
        <dbReference type="EC" id="1.15.1.1"/>
    </reaction>
</comment>
<dbReference type="EC" id="1.15.1.1" evidence="7"/>
<feature type="binding site" evidence="6">
    <location>
        <position position="27"/>
    </location>
    <ligand>
        <name>Mn(2+)</name>
        <dbReference type="ChEBI" id="CHEBI:29035"/>
    </ligand>
</feature>
<protein>
    <recommendedName>
        <fullName evidence="7">Superoxide dismutase</fullName>
        <ecNumber evidence="7">1.15.1.1</ecNumber>
    </recommendedName>
</protein>